<keyword evidence="2 7" id="KW-0349">Heme</keyword>
<comment type="caution">
    <text evidence="9">The sequence shown here is derived from an EMBL/GenBank/DDBJ whole genome shotgun (WGS) entry which is preliminary data.</text>
</comment>
<dbReference type="OrthoDB" id="2293at2759"/>
<dbReference type="GO" id="GO:0005506">
    <property type="term" value="F:iron ion binding"/>
    <property type="evidence" value="ECO:0007669"/>
    <property type="project" value="InterPro"/>
</dbReference>
<keyword evidence="4" id="KW-0560">Oxidoreductase</keyword>
<dbReference type="Pfam" id="PF00067">
    <property type="entry name" value="p450"/>
    <property type="match status" value="1"/>
</dbReference>
<keyword evidence="5 7" id="KW-0408">Iron</keyword>
<evidence type="ECO:0000256" key="3">
    <source>
        <dbReference type="ARBA" id="ARBA00022723"/>
    </source>
</evidence>
<dbReference type="InterPro" id="IPR002401">
    <property type="entry name" value="Cyt_P450_E_grp-I"/>
</dbReference>
<dbReference type="AlphaFoldDB" id="A0A2V3IPG8"/>
<comment type="cofactor">
    <cofactor evidence="7">
        <name>heme</name>
        <dbReference type="ChEBI" id="CHEBI:30413"/>
    </cofactor>
</comment>
<evidence type="ECO:0000256" key="8">
    <source>
        <dbReference type="SAM" id="MobiDB-lite"/>
    </source>
</evidence>
<evidence type="ECO:0000256" key="7">
    <source>
        <dbReference type="PIRSR" id="PIRSR602401-1"/>
    </source>
</evidence>
<organism evidence="9 10">
    <name type="scientific">Gracilariopsis chorda</name>
    <dbReference type="NCBI Taxonomy" id="448386"/>
    <lineage>
        <taxon>Eukaryota</taxon>
        <taxon>Rhodophyta</taxon>
        <taxon>Florideophyceae</taxon>
        <taxon>Rhodymeniophycidae</taxon>
        <taxon>Gracilariales</taxon>
        <taxon>Gracilariaceae</taxon>
        <taxon>Gracilariopsis</taxon>
    </lineage>
</organism>
<name>A0A2V3IPG8_9FLOR</name>
<dbReference type="GO" id="GO:0020037">
    <property type="term" value="F:heme binding"/>
    <property type="evidence" value="ECO:0007669"/>
    <property type="project" value="InterPro"/>
</dbReference>
<dbReference type="GO" id="GO:0016705">
    <property type="term" value="F:oxidoreductase activity, acting on paired donors, with incorporation or reduction of molecular oxygen"/>
    <property type="evidence" value="ECO:0007669"/>
    <property type="project" value="InterPro"/>
</dbReference>
<comment type="similarity">
    <text evidence="1">Belongs to the cytochrome P450 family.</text>
</comment>
<dbReference type="InterPro" id="IPR036396">
    <property type="entry name" value="Cyt_P450_sf"/>
</dbReference>
<evidence type="ECO:0008006" key="11">
    <source>
        <dbReference type="Google" id="ProtNLM"/>
    </source>
</evidence>
<proteinExistence type="inferred from homology"/>
<keyword evidence="3 7" id="KW-0479">Metal-binding</keyword>
<evidence type="ECO:0000256" key="2">
    <source>
        <dbReference type="ARBA" id="ARBA00022617"/>
    </source>
</evidence>
<protein>
    <recommendedName>
        <fullName evidence="11">Cytochrome P450</fullName>
    </recommendedName>
</protein>
<dbReference type="SUPFAM" id="SSF48264">
    <property type="entry name" value="Cytochrome P450"/>
    <property type="match status" value="1"/>
</dbReference>
<reference evidence="9 10" key="1">
    <citation type="journal article" date="2018" name="Mol. Biol. Evol.">
        <title>Analysis of the draft genome of the red seaweed Gracilariopsis chorda provides insights into genome size evolution in Rhodophyta.</title>
        <authorList>
            <person name="Lee J."/>
            <person name="Yang E.C."/>
            <person name="Graf L."/>
            <person name="Yang J.H."/>
            <person name="Qiu H."/>
            <person name="Zel Zion U."/>
            <person name="Chan C.X."/>
            <person name="Stephens T.G."/>
            <person name="Weber A.P.M."/>
            <person name="Boo G.H."/>
            <person name="Boo S.M."/>
            <person name="Kim K.M."/>
            <person name="Shin Y."/>
            <person name="Jung M."/>
            <person name="Lee S.J."/>
            <person name="Yim H.S."/>
            <person name="Lee J.H."/>
            <person name="Bhattacharya D."/>
            <person name="Yoon H.S."/>
        </authorList>
    </citation>
    <scope>NUCLEOTIDE SEQUENCE [LARGE SCALE GENOMIC DNA]</scope>
    <source>
        <strain evidence="9 10">SKKU-2015</strain>
        <tissue evidence="9">Whole body</tissue>
    </source>
</reference>
<evidence type="ECO:0000256" key="4">
    <source>
        <dbReference type="ARBA" id="ARBA00023002"/>
    </source>
</evidence>
<dbReference type="GO" id="GO:0004497">
    <property type="term" value="F:monooxygenase activity"/>
    <property type="evidence" value="ECO:0007669"/>
    <property type="project" value="UniProtKB-KW"/>
</dbReference>
<feature type="compositionally biased region" description="Polar residues" evidence="8">
    <location>
        <begin position="1"/>
        <end position="17"/>
    </location>
</feature>
<dbReference type="PANTHER" id="PTHR24286">
    <property type="entry name" value="CYTOCHROME P450 26"/>
    <property type="match status" value="1"/>
</dbReference>
<evidence type="ECO:0000256" key="5">
    <source>
        <dbReference type="ARBA" id="ARBA00023004"/>
    </source>
</evidence>
<dbReference type="STRING" id="448386.A0A2V3IPG8"/>
<keyword evidence="6" id="KW-0503">Monooxygenase</keyword>
<feature type="region of interest" description="Disordered" evidence="8">
    <location>
        <begin position="1"/>
        <end position="32"/>
    </location>
</feature>
<dbReference type="PANTHER" id="PTHR24286:SF384">
    <property type="entry name" value="P450, PUTATIVE (EUROFUNG)-RELATED"/>
    <property type="match status" value="1"/>
</dbReference>
<dbReference type="Gene3D" id="1.10.630.10">
    <property type="entry name" value="Cytochrome P450"/>
    <property type="match status" value="1"/>
</dbReference>
<evidence type="ECO:0000256" key="1">
    <source>
        <dbReference type="ARBA" id="ARBA00010617"/>
    </source>
</evidence>
<dbReference type="InterPro" id="IPR001128">
    <property type="entry name" value="Cyt_P450"/>
</dbReference>
<feature type="binding site" description="axial binding residue" evidence="7">
    <location>
        <position position="446"/>
    </location>
    <ligand>
        <name>heme</name>
        <dbReference type="ChEBI" id="CHEBI:30413"/>
    </ligand>
    <ligandPart>
        <name>Fe</name>
        <dbReference type="ChEBI" id="CHEBI:18248"/>
    </ligandPart>
</feature>
<dbReference type="EMBL" id="NBIV01000106">
    <property type="protein sequence ID" value="PXF43972.1"/>
    <property type="molecule type" value="Genomic_DNA"/>
</dbReference>
<evidence type="ECO:0000313" key="10">
    <source>
        <dbReference type="Proteomes" id="UP000247409"/>
    </source>
</evidence>
<evidence type="ECO:0000256" key="6">
    <source>
        <dbReference type="ARBA" id="ARBA00023033"/>
    </source>
</evidence>
<dbReference type="CDD" id="cd00302">
    <property type="entry name" value="cytochrome_P450"/>
    <property type="match status" value="1"/>
</dbReference>
<dbReference type="GO" id="GO:0016125">
    <property type="term" value="P:sterol metabolic process"/>
    <property type="evidence" value="ECO:0007669"/>
    <property type="project" value="TreeGrafter"/>
</dbReference>
<gene>
    <name evidence="9" type="ORF">BWQ96_06282</name>
</gene>
<dbReference type="PRINTS" id="PR00463">
    <property type="entry name" value="EP450I"/>
</dbReference>
<accession>A0A2V3IPG8</accession>
<evidence type="ECO:0000313" key="9">
    <source>
        <dbReference type="EMBL" id="PXF43972.1"/>
    </source>
</evidence>
<dbReference type="Proteomes" id="UP000247409">
    <property type="component" value="Unassembled WGS sequence"/>
</dbReference>
<keyword evidence="10" id="KW-1185">Reference proteome</keyword>
<sequence>MVSMTRNDQSTQGNNSRTQEENSRSGSPAVAEVPDCSYPRFLGTLRDVVSRSYRGLSLTPKYKPLYMSRFLEEKFLVVADLEAVHEVLDNSSVFVNKDAAPSSMRELFGEESLFTMDGEEHARQRSIMRPAFSAVLRQSYISTAQDSSRRMLDYISECMRSGRKFDTHRVFEQHFISIIIQMTTGRFLRDSSLSESEFNHLASLYTDFNKGLIALPFFPNRLRAIKAREELMMEYEKKIEETLVRSKEEIDLLRDTKGIEGGSSDIKFDVLTAMCAASSLSTGSRIDAKSHRELRTMSQLLLLLWFAGFTTQTNTLMNCVLEIGLNDKLRKSLVEEQQVVMTKNGNELKVSEVLREMPLMTSFVHEVLRMYPPVPTWFKRASQDTDILGFTVKKGQRVMLDLAGTMRDEAYFEDGQKLIPERFMNNPRIEKYKTTPFGGAGNAHYCLGSQLALLNLKATMCTMLREYDLELDQNQSKKHFWIPEVLPASGVRFSRMERRAA</sequence>